<dbReference type="InterPro" id="IPR039420">
    <property type="entry name" value="WalR-like"/>
</dbReference>
<comment type="caution">
    <text evidence="5">The sequence shown here is derived from an EMBL/GenBank/DDBJ whole genome shotgun (WGS) entry which is preliminary data.</text>
</comment>
<dbReference type="AlphaFoldDB" id="A0A9X3A5P4"/>
<evidence type="ECO:0000313" key="5">
    <source>
        <dbReference type="EMBL" id="MCS7482488.1"/>
    </source>
</evidence>
<evidence type="ECO:0000313" key="6">
    <source>
        <dbReference type="Proteomes" id="UP001141259"/>
    </source>
</evidence>
<protein>
    <submittedName>
        <fullName evidence="5">Helix-turn-helix transcriptional regulator</fullName>
    </submittedName>
</protein>
<keyword evidence="2" id="KW-0238">DNA-binding</keyword>
<reference evidence="5" key="1">
    <citation type="submission" date="2022-08" db="EMBL/GenBank/DDBJ databases">
        <authorList>
            <person name="Tistechok S."/>
            <person name="Samborskyy M."/>
            <person name="Roman I."/>
        </authorList>
    </citation>
    <scope>NUCLEOTIDE SEQUENCE</scope>
    <source>
        <strain evidence="5">DSM 103496</strain>
    </source>
</reference>
<name>A0A9X3A5P4_9PSEU</name>
<dbReference type="GO" id="GO:0006355">
    <property type="term" value="P:regulation of DNA-templated transcription"/>
    <property type="evidence" value="ECO:0007669"/>
    <property type="project" value="InterPro"/>
</dbReference>
<dbReference type="InterPro" id="IPR036388">
    <property type="entry name" value="WH-like_DNA-bd_sf"/>
</dbReference>
<organism evidence="5 6">
    <name type="scientific">Umezawaea endophytica</name>
    <dbReference type="NCBI Taxonomy" id="1654476"/>
    <lineage>
        <taxon>Bacteria</taxon>
        <taxon>Bacillati</taxon>
        <taxon>Actinomycetota</taxon>
        <taxon>Actinomycetes</taxon>
        <taxon>Pseudonocardiales</taxon>
        <taxon>Pseudonocardiaceae</taxon>
        <taxon>Umezawaea</taxon>
    </lineage>
</organism>
<dbReference type="PANTHER" id="PTHR43214">
    <property type="entry name" value="TWO-COMPONENT RESPONSE REGULATOR"/>
    <property type="match status" value="1"/>
</dbReference>
<gene>
    <name evidence="5" type="ORF">NZH93_37060</name>
</gene>
<evidence type="ECO:0000256" key="3">
    <source>
        <dbReference type="ARBA" id="ARBA00023163"/>
    </source>
</evidence>
<dbReference type="InterPro" id="IPR000792">
    <property type="entry name" value="Tscrpt_reg_LuxR_C"/>
</dbReference>
<dbReference type="PANTHER" id="PTHR43214:SF24">
    <property type="entry name" value="TRANSCRIPTIONAL REGULATORY PROTEIN NARL-RELATED"/>
    <property type="match status" value="1"/>
</dbReference>
<dbReference type="InterPro" id="IPR016032">
    <property type="entry name" value="Sig_transdc_resp-reg_C-effctor"/>
</dbReference>
<evidence type="ECO:0000259" key="4">
    <source>
        <dbReference type="PROSITE" id="PS50043"/>
    </source>
</evidence>
<keyword evidence="1" id="KW-0805">Transcription regulation</keyword>
<keyword evidence="6" id="KW-1185">Reference proteome</keyword>
<dbReference type="PROSITE" id="PS50043">
    <property type="entry name" value="HTH_LUXR_2"/>
    <property type="match status" value="1"/>
</dbReference>
<sequence length="77" mass="8138">MTCGESTAGGELLGAGWSERELDLLRGLADGLAIDEIAARMGYSDSTLKNVLHEITSRLGVRNRTQAVAHAIRTGAI</sequence>
<dbReference type="Gene3D" id="1.10.10.10">
    <property type="entry name" value="Winged helix-like DNA-binding domain superfamily/Winged helix DNA-binding domain"/>
    <property type="match status" value="1"/>
</dbReference>
<proteinExistence type="predicted"/>
<dbReference type="RefSeq" id="WP_259627952.1">
    <property type="nucleotide sequence ID" value="NZ_JANYMP010000024.1"/>
</dbReference>
<dbReference type="Proteomes" id="UP001141259">
    <property type="component" value="Unassembled WGS sequence"/>
</dbReference>
<evidence type="ECO:0000256" key="2">
    <source>
        <dbReference type="ARBA" id="ARBA00023125"/>
    </source>
</evidence>
<dbReference type="PRINTS" id="PR00038">
    <property type="entry name" value="HTHLUXR"/>
</dbReference>
<dbReference type="SMART" id="SM00421">
    <property type="entry name" value="HTH_LUXR"/>
    <property type="match status" value="1"/>
</dbReference>
<dbReference type="SUPFAM" id="SSF46894">
    <property type="entry name" value="C-terminal effector domain of the bipartite response regulators"/>
    <property type="match status" value="1"/>
</dbReference>
<evidence type="ECO:0000256" key="1">
    <source>
        <dbReference type="ARBA" id="ARBA00023015"/>
    </source>
</evidence>
<feature type="domain" description="HTH luxR-type" evidence="4">
    <location>
        <begin position="6"/>
        <end position="75"/>
    </location>
</feature>
<dbReference type="GO" id="GO:0003677">
    <property type="term" value="F:DNA binding"/>
    <property type="evidence" value="ECO:0007669"/>
    <property type="project" value="UniProtKB-KW"/>
</dbReference>
<dbReference type="CDD" id="cd06170">
    <property type="entry name" value="LuxR_C_like"/>
    <property type="match status" value="1"/>
</dbReference>
<dbReference type="Pfam" id="PF00196">
    <property type="entry name" value="GerE"/>
    <property type="match status" value="1"/>
</dbReference>
<keyword evidence="3" id="KW-0804">Transcription</keyword>
<dbReference type="EMBL" id="JANYMP010000024">
    <property type="protein sequence ID" value="MCS7482488.1"/>
    <property type="molecule type" value="Genomic_DNA"/>
</dbReference>
<accession>A0A9X3A5P4</accession>